<organism evidence="1 2">
    <name type="scientific">Paralvinella palmiformis</name>
    <dbReference type="NCBI Taxonomy" id="53620"/>
    <lineage>
        <taxon>Eukaryota</taxon>
        <taxon>Metazoa</taxon>
        <taxon>Spiralia</taxon>
        <taxon>Lophotrochozoa</taxon>
        <taxon>Annelida</taxon>
        <taxon>Polychaeta</taxon>
        <taxon>Sedentaria</taxon>
        <taxon>Canalipalpata</taxon>
        <taxon>Terebellida</taxon>
        <taxon>Terebelliformia</taxon>
        <taxon>Alvinellidae</taxon>
        <taxon>Paralvinella</taxon>
    </lineage>
</organism>
<protein>
    <submittedName>
        <fullName evidence="1">Uncharacterized protein</fullName>
    </submittedName>
</protein>
<gene>
    <name evidence="1" type="ORF">LSH36_300g04070</name>
</gene>
<evidence type="ECO:0000313" key="1">
    <source>
        <dbReference type="EMBL" id="KAK2153349.1"/>
    </source>
</evidence>
<dbReference type="AlphaFoldDB" id="A0AAD9JHP0"/>
<proteinExistence type="predicted"/>
<name>A0AAD9JHP0_9ANNE</name>
<comment type="caution">
    <text evidence="1">The sequence shown here is derived from an EMBL/GenBank/DDBJ whole genome shotgun (WGS) entry which is preliminary data.</text>
</comment>
<evidence type="ECO:0000313" key="2">
    <source>
        <dbReference type="Proteomes" id="UP001208570"/>
    </source>
</evidence>
<accession>A0AAD9JHP0</accession>
<keyword evidence="2" id="KW-1185">Reference proteome</keyword>
<dbReference type="Proteomes" id="UP001208570">
    <property type="component" value="Unassembled WGS sequence"/>
</dbReference>
<reference evidence="1" key="1">
    <citation type="journal article" date="2023" name="Mol. Biol. Evol.">
        <title>Third-Generation Sequencing Reveals the Adaptive Role of the Epigenome in Three Deep-Sea Polychaetes.</title>
        <authorList>
            <person name="Perez M."/>
            <person name="Aroh O."/>
            <person name="Sun Y."/>
            <person name="Lan Y."/>
            <person name="Juniper S.K."/>
            <person name="Young C.R."/>
            <person name="Angers B."/>
            <person name="Qian P.Y."/>
        </authorList>
    </citation>
    <scope>NUCLEOTIDE SEQUENCE</scope>
    <source>
        <strain evidence="1">P08H-3</strain>
    </source>
</reference>
<sequence length="128" mass="15035">MTEVQKVIRALQEQRDNIDTFHEKLYSLMVSTAESVNVEPGASRLVARQRHRRYAPAKTPAEYNKVNVTIPILDEILSARHGSVPFCQFQFHSIPFSQFQFHLKFINSNSIPIPKFQFQFRFFRLFFA</sequence>
<dbReference type="EMBL" id="JAODUP010000300">
    <property type="protein sequence ID" value="KAK2153349.1"/>
    <property type="molecule type" value="Genomic_DNA"/>
</dbReference>